<dbReference type="InterPro" id="IPR052747">
    <property type="entry name" value="TA_system_RelE_toxin"/>
</dbReference>
<keyword evidence="1" id="KW-1277">Toxin-antitoxin system</keyword>
<organism evidence="2">
    <name type="scientific">marine sediment metagenome</name>
    <dbReference type="NCBI Taxonomy" id="412755"/>
    <lineage>
        <taxon>unclassified sequences</taxon>
        <taxon>metagenomes</taxon>
        <taxon>ecological metagenomes</taxon>
    </lineage>
</organism>
<protein>
    <recommendedName>
        <fullName evidence="3">Type II toxin-antitoxin system RelE/ParE family toxin</fullName>
    </recommendedName>
</protein>
<evidence type="ECO:0008006" key="3">
    <source>
        <dbReference type="Google" id="ProtNLM"/>
    </source>
</evidence>
<dbReference type="PANTHER" id="PTHR38813:SF1">
    <property type="entry name" value="TOXIN RELE1-RELATED"/>
    <property type="match status" value="1"/>
</dbReference>
<dbReference type="Pfam" id="PF05016">
    <property type="entry name" value="ParE_toxin"/>
    <property type="match status" value="1"/>
</dbReference>
<evidence type="ECO:0000313" key="2">
    <source>
        <dbReference type="EMBL" id="GAH94001.1"/>
    </source>
</evidence>
<reference evidence="2" key="1">
    <citation type="journal article" date="2014" name="Front. Microbiol.">
        <title>High frequency of phylogenetically diverse reductive dehalogenase-homologous genes in deep subseafloor sedimentary metagenomes.</title>
        <authorList>
            <person name="Kawai M."/>
            <person name="Futagami T."/>
            <person name="Toyoda A."/>
            <person name="Takaki Y."/>
            <person name="Nishi S."/>
            <person name="Hori S."/>
            <person name="Arai W."/>
            <person name="Tsubouchi T."/>
            <person name="Morono Y."/>
            <person name="Uchiyama I."/>
            <person name="Ito T."/>
            <person name="Fujiyama A."/>
            <person name="Inagaki F."/>
            <person name="Takami H."/>
        </authorList>
    </citation>
    <scope>NUCLEOTIDE SEQUENCE</scope>
    <source>
        <strain evidence="2">Expedition CK06-06</strain>
    </source>
</reference>
<dbReference type="PANTHER" id="PTHR38813">
    <property type="match status" value="1"/>
</dbReference>
<dbReference type="InterPro" id="IPR007712">
    <property type="entry name" value="RelE/ParE_toxin"/>
</dbReference>
<gene>
    <name evidence="2" type="ORF">S06H3_06645</name>
</gene>
<evidence type="ECO:0000256" key="1">
    <source>
        <dbReference type="ARBA" id="ARBA00022649"/>
    </source>
</evidence>
<sequence>MKNWGMRISKSILKDLGEVERNYLLKIKNTINNLALNPFPENAKKLKGKDKLILRIRVGVYRIVYLVDLKQRLVVILGINHRKSSYRKNF</sequence>
<accession>X1JH41</accession>
<proteinExistence type="predicted"/>
<name>X1JH41_9ZZZZ</name>
<dbReference type="Gene3D" id="3.30.2310.20">
    <property type="entry name" value="RelE-like"/>
    <property type="match status" value="1"/>
</dbReference>
<dbReference type="AlphaFoldDB" id="X1JH41"/>
<comment type="caution">
    <text evidence="2">The sequence shown here is derived from an EMBL/GenBank/DDBJ whole genome shotgun (WGS) entry which is preliminary data.</text>
</comment>
<dbReference type="SUPFAM" id="SSF143011">
    <property type="entry name" value="RelE-like"/>
    <property type="match status" value="1"/>
</dbReference>
<dbReference type="EMBL" id="BARV01002601">
    <property type="protein sequence ID" value="GAH94001.1"/>
    <property type="molecule type" value="Genomic_DNA"/>
</dbReference>
<dbReference type="InterPro" id="IPR035093">
    <property type="entry name" value="RelE/ParE_toxin_dom_sf"/>
</dbReference>